<dbReference type="FunFam" id="2.30.30.380:FF:000001">
    <property type="entry name" value="Protein transport protein SEC23"/>
    <property type="match status" value="1"/>
</dbReference>
<keyword evidence="16" id="KW-1185">Reference proteome</keyword>
<dbReference type="FunFam" id="3.40.50.410:FF:000008">
    <property type="entry name" value="Protein transport protein SEC23"/>
    <property type="match status" value="1"/>
</dbReference>
<keyword evidence="12" id="KW-0333">Golgi apparatus</keyword>
<dbReference type="InterPro" id="IPR036174">
    <property type="entry name" value="Znf_Sec23_Sec24_sf"/>
</dbReference>
<organism evidence="15 16">
    <name type="scientific">Suillus fuscotomentosus</name>
    <dbReference type="NCBI Taxonomy" id="1912939"/>
    <lineage>
        <taxon>Eukaryota</taxon>
        <taxon>Fungi</taxon>
        <taxon>Dikarya</taxon>
        <taxon>Basidiomycota</taxon>
        <taxon>Agaricomycotina</taxon>
        <taxon>Agaricomycetes</taxon>
        <taxon>Agaricomycetidae</taxon>
        <taxon>Boletales</taxon>
        <taxon>Suillineae</taxon>
        <taxon>Suillaceae</taxon>
        <taxon>Suillus</taxon>
    </lineage>
</organism>
<keyword evidence="4 12" id="KW-0813">Transport</keyword>
<keyword evidence="11 12" id="KW-0968">Cytoplasmic vesicle</keyword>
<evidence type="ECO:0000259" key="13">
    <source>
        <dbReference type="Pfam" id="PF04810"/>
    </source>
</evidence>
<evidence type="ECO:0000256" key="3">
    <source>
        <dbReference type="ARBA" id="ARBA00009210"/>
    </source>
</evidence>
<reference evidence="15" key="1">
    <citation type="journal article" date="2020" name="New Phytol.">
        <title>Comparative genomics reveals dynamic genome evolution in host specialist ectomycorrhizal fungi.</title>
        <authorList>
            <person name="Lofgren L.A."/>
            <person name="Nguyen N.H."/>
            <person name="Vilgalys R."/>
            <person name="Ruytinx J."/>
            <person name="Liao H.L."/>
            <person name="Branco S."/>
            <person name="Kuo A."/>
            <person name="LaButti K."/>
            <person name="Lipzen A."/>
            <person name="Andreopoulos W."/>
            <person name="Pangilinan J."/>
            <person name="Riley R."/>
            <person name="Hundley H."/>
            <person name="Na H."/>
            <person name="Barry K."/>
            <person name="Grigoriev I.V."/>
            <person name="Stajich J.E."/>
            <person name="Kennedy P.G."/>
        </authorList>
    </citation>
    <scope>NUCLEOTIDE SEQUENCE</scope>
    <source>
        <strain evidence="15">FC203</strain>
    </source>
</reference>
<dbReference type="InterPro" id="IPR006895">
    <property type="entry name" value="Znf_Sec23_Sec24"/>
</dbReference>
<dbReference type="GO" id="GO:0000139">
    <property type="term" value="C:Golgi membrane"/>
    <property type="evidence" value="ECO:0007669"/>
    <property type="project" value="UniProtKB-SubCell"/>
</dbReference>
<comment type="caution">
    <text evidence="15">The sequence shown here is derived from an EMBL/GenBank/DDBJ whole genome shotgun (WGS) entry which is preliminary data.</text>
</comment>
<name>A0AAD4DMN2_9AGAM</name>
<keyword evidence="12" id="KW-0963">Cytoplasm</keyword>
<dbReference type="RefSeq" id="XP_041216082.1">
    <property type="nucleotide sequence ID" value="XM_041369909.1"/>
</dbReference>
<comment type="function">
    <text evidence="12">Component of the coat protein complex II (COPII) which promotes the formation of transport vesicles from the endoplasmic reticulum (ER). The coat has two main functions, the physical deformation of the endoplasmic reticulum membrane into vesicles and the selection of cargo molecules.</text>
</comment>
<dbReference type="GO" id="GO:0006886">
    <property type="term" value="P:intracellular protein transport"/>
    <property type="evidence" value="ECO:0007669"/>
    <property type="project" value="InterPro"/>
</dbReference>
<protein>
    <recommendedName>
        <fullName evidence="12">Protein transport protein SEC23</fullName>
    </recommendedName>
</protein>
<keyword evidence="9 12" id="KW-0653">Protein transport</keyword>
<dbReference type="GO" id="GO:0008270">
    <property type="term" value="F:zinc ion binding"/>
    <property type="evidence" value="ECO:0007669"/>
    <property type="project" value="InterPro"/>
</dbReference>
<keyword evidence="7 12" id="KW-0862">Zinc</keyword>
<evidence type="ECO:0000313" key="16">
    <source>
        <dbReference type="Proteomes" id="UP001195769"/>
    </source>
</evidence>
<dbReference type="EMBL" id="JABBWK010000666">
    <property type="protein sequence ID" value="KAG1881016.1"/>
    <property type="molecule type" value="Genomic_DNA"/>
</dbReference>
<keyword evidence="10 12" id="KW-0472">Membrane</keyword>
<dbReference type="SUPFAM" id="SSF82919">
    <property type="entry name" value="Zn-finger domain of Sec23/24"/>
    <property type="match status" value="1"/>
</dbReference>
<evidence type="ECO:0000256" key="10">
    <source>
        <dbReference type="ARBA" id="ARBA00023136"/>
    </source>
</evidence>
<dbReference type="GO" id="GO:0005096">
    <property type="term" value="F:GTPase activator activity"/>
    <property type="evidence" value="ECO:0007669"/>
    <property type="project" value="TreeGrafter"/>
</dbReference>
<dbReference type="PANTHER" id="PTHR11141">
    <property type="entry name" value="PROTEIN TRANSPORT PROTEIN SEC23"/>
    <property type="match status" value="1"/>
</dbReference>
<dbReference type="InterPro" id="IPR036465">
    <property type="entry name" value="vWFA_dom_sf"/>
</dbReference>
<sequence length="441" mass="48816">MLNFEDVKERDGVRFSWNVWPSSQIEATRTVVPISALSTPLKQREDLPPVLYEPVMCKPPCHAILNPYCQIDIGRGKLWICPFFLTRNPFPPHHKDISNTNLPAELLPKYTTIEHTLSRLTQAPPVFLFVVDTCLDADDLKALCDALVVSLSLIPPYALVGLITFSTMTQVHELGYAECSKSYVFHGSREYTQKQIQDMLGLTFGAARFFLPVQQCEFQLTGILEALARDPWPVANDKRALRCTGVAISVTVGLLETTFPNTGTHIMVVTGGLATEGSGMVVSNELKEPIHSHHNIRWDSIKHYKCAVKFYEGLAKRVSNNGHAVDLFAGCLDQVGLLEMKSLPSLTNGVIVLSDSFATSIFKQSFLRMFNKDDQDFLQMGSNTMFDTTKELKLLGFIGHAISAGKKSACVGETEIGIGQMSAWRSRLSSSAIISSLVRLS</sequence>
<dbReference type="PANTHER" id="PTHR11141:SF0">
    <property type="entry name" value="PROTEIN TRANSPORT PROTEIN SEC23"/>
    <property type="match status" value="1"/>
</dbReference>
<evidence type="ECO:0000256" key="7">
    <source>
        <dbReference type="ARBA" id="ARBA00022833"/>
    </source>
</evidence>
<dbReference type="Pfam" id="PF04810">
    <property type="entry name" value="zf-Sec23_Sec24"/>
    <property type="match status" value="1"/>
</dbReference>
<dbReference type="Gene3D" id="2.30.30.380">
    <property type="entry name" value="Zn-finger domain of Sec23/24"/>
    <property type="match status" value="1"/>
</dbReference>
<dbReference type="GO" id="GO:0090110">
    <property type="term" value="P:COPII-coated vesicle cargo loading"/>
    <property type="evidence" value="ECO:0007669"/>
    <property type="project" value="TreeGrafter"/>
</dbReference>
<dbReference type="Gene3D" id="2.60.40.1670">
    <property type="entry name" value="beta-sandwich domain of Sec23/24"/>
    <property type="match status" value="1"/>
</dbReference>
<evidence type="ECO:0000256" key="11">
    <source>
        <dbReference type="ARBA" id="ARBA00023329"/>
    </source>
</evidence>
<proteinExistence type="inferred from homology"/>
<dbReference type="GO" id="GO:0005789">
    <property type="term" value="C:endoplasmic reticulum membrane"/>
    <property type="evidence" value="ECO:0007669"/>
    <property type="project" value="UniProtKB-SubCell"/>
</dbReference>
<dbReference type="GO" id="GO:0070971">
    <property type="term" value="C:endoplasmic reticulum exit site"/>
    <property type="evidence" value="ECO:0007669"/>
    <property type="project" value="TreeGrafter"/>
</dbReference>
<evidence type="ECO:0000256" key="4">
    <source>
        <dbReference type="ARBA" id="ARBA00022448"/>
    </source>
</evidence>
<accession>A0AAD4DMN2</accession>
<dbReference type="InterPro" id="IPR037364">
    <property type="entry name" value="Sec23"/>
</dbReference>
<evidence type="ECO:0000256" key="5">
    <source>
        <dbReference type="ARBA" id="ARBA00022723"/>
    </source>
</evidence>
<evidence type="ECO:0000256" key="12">
    <source>
        <dbReference type="RuleBase" id="RU365030"/>
    </source>
</evidence>
<dbReference type="InterPro" id="IPR006896">
    <property type="entry name" value="Sec23/24_trunk_dom"/>
</dbReference>
<feature type="domain" description="Sec23/Sec24 trunk" evidence="14">
    <location>
        <begin position="123"/>
        <end position="370"/>
    </location>
</feature>
<keyword evidence="5 12" id="KW-0479">Metal-binding</keyword>
<dbReference type="Proteomes" id="UP001195769">
    <property type="component" value="Unassembled WGS sequence"/>
</dbReference>
<evidence type="ECO:0000259" key="14">
    <source>
        <dbReference type="Pfam" id="PF04811"/>
    </source>
</evidence>
<evidence type="ECO:0000256" key="1">
    <source>
        <dbReference type="ARBA" id="ARBA00004299"/>
    </source>
</evidence>
<evidence type="ECO:0000256" key="8">
    <source>
        <dbReference type="ARBA" id="ARBA00022892"/>
    </source>
</evidence>
<evidence type="ECO:0000256" key="6">
    <source>
        <dbReference type="ARBA" id="ARBA00022824"/>
    </source>
</evidence>
<gene>
    <name evidence="15" type="ORF">F5891DRAFT_1252082</name>
</gene>
<dbReference type="Pfam" id="PF04811">
    <property type="entry name" value="Sec23_trunk"/>
    <property type="match status" value="1"/>
</dbReference>
<keyword evidence="6 12" id="KW-0256">Endoplasmic reticulum</keyword>
<evidence type="ECO:0000256" key="9">
    <source>
        <dbReference type="ARBA" id="ARBA00022927"/>
    </source>
</evidence>
<keyword evidence="8 12" id="KW-0931">ER-Golgi transport</keyword>
<feature type="domain" description="Zinc finger Sec23/Sec24-type" evidence="13">
    <location>
        <begin position="54"/>
        <end position="93"/>
    </location>
</feature>
<evidence type="ECO:0000313" key="15">
    <source>
        <dbReference type="EMBL" id="KAG1881016.1"/>
    </source>
</evidence>
<evidence type="ECO:0000256" key="2">
    <source>
        <dbReference type="ARBA" id="ARBA00004397"/>
    </source>
</evidence>
<comment type="similarity">
    <text evidence="3 12">Belongs to the SEC23/SEC24 family. SEC23 subfamily.</text>
</comment>
<dbReference type="AlphaFoldDB" id="A0AAD4DMN2"/>
<dbReference type="SUPFAM" id="SSF81995">
    <property type="entry name" value="beta-sandwich domain of Sec23/24"/>
    <property type="match status" value="1"/>
</dbReference>
<dbReference type="GeneID" id="64664207"/>
<dbReference type="SUPFAM" id="SSF53300">
    <property type="entry name" value="vWA-like"/>
    <property type="match status" value="1"/>
</dbReference>
<dbReference type="Gene3D" id="3.40.50.410">
    <property type="entry name" value="von Willebrand factor, type A domain"/>
    <property type="match status" value="1"/>
</dbReference>
<dbReference type="GO" id="GO:0030127">
    <property type="term" value="C:COPII vesicle coat"/>
    <property type="evidence" value="ECO:0007669"/>
    <property type="project" value="InterPro"/>
</dbReference>
<comment type="subcellular location">
    <subcellularLocation>
        <location evidence="12">Cytoplasm</location>
    </subcellularLocation>
    <subcellularLocation>
        <location evidence="1 12">Cytoplasmic vesicle</location>
        <location evidence="1 12">COPII-coated vesicle membrane</location>
        <topology evidence="1 12">Peripheral membrane protein</topology>
        <orientation evidence="1 12">Cytoplasmic side</orientation>
    </subcellularLocation>
    <subcellularLocation>
        <location evidence="2 12">Endoplasmic reticulum membrane</location>
        <topology evidence="2 12">Peripheral membrane protein</topology>
        <orientation evidence="2 12">Cytoplasmic side</orientation>
    </subcellularLocation>
    <subcellularLocation>
        <location evidence="12">Golgi apparatus membrane</location>
        <topology evidence="12">Peripheral membrane protein</topology>
        <orientation evidence="12">Cytoplasmic side</orientation>
    </subcellularLocation>
</comment>